<dbReference type="EC" id="4.1.2.4" evidence="7"/>
<evidence type="ECO:0000256" key="7">
    <source>
        <dbReference type="HAMAP-Rule" id="MF_00114"/>
    </source>
</evidence>
<dbReference type="PANTHER" id="PTHR10889:SF1">
    <property type="entry name" value="DEOXYRIBOSE-PHOSPHATE ALDOLASE"/>
    <property type="match status" value="1"/>
</dbReference>
<dbReference type="HAMAP" id="MF_00114">
    <property type="entry name" value="DeoC_type1"/>
    <property type="match status" value="1"/>
</dbReference>
<comment type="pathway">
    <text evidence="7">Carbohydrate degradation; 2-deoxy-D-ribose 1-phosphate degradation; D-glyceraldehyde 3-phosphate and acetaldehyde from 2-deoxy-alpha-D-ribose 1-phosphate: step 2/2.</text>
</comment>
<gene>
    <name evidence="7" type="primary">deoC</name>
    <name evidence="8" type="ORF">LARV_01673</name>
</gene>
<organism evidence="8">
    <name type="scientific">Longilinea arvoryzae</name>
    <dbReference type="NCBI Taxonomy" id="360412"/>
    <lineage>
        <taxon>Bacteria</taxon>
        <taxon>Bacillati</taxon>
        <taxon>Chloroflexota</taxon>
        <taxon>Anaerolineae</taxon>
        <taxon>Anaerolineales</taxon>
        <taxon>Anaerolineaceae</taxon>
        <taxon>Longilinea</taxon>
    </lineage>
</organism>
<dbReference type="InterPro" id="IPR002915">
    <property type="entry name" value="DeoC/FbaB/LacD_aldolase"/>
</dbReference>
<comment type="similarity">
    <text evidence="1 7">Belongs to the DeoC/FbaB aldolase family. DeoC type 1 subfamily.</text>
</comment>
<evidence type="ECO:0000313" key="9">
    <source>
        <dbReference type="Proteomes" id="UP000055060"/>
    </source>
</evidence>
<sequence>MSIKEILERTNAYDGKLPAFPAAFKPLDGPVTQYIDHTLLKTEATPSQIDQICREAAQFHFASVCVNSLYVPRVHRALEGSGVKTCSVVGFPLGAMPTAVKVAETENAVGSGADEIDMVMAVGLLKGGEVQAVLDDVRGVADACHGSGAILKVILEMGLLTQREKILACLVCQEAGADFVKTSTGFFAGGATVPDVELMRRVVGPVMGVKAAGGVRSLDDARAFLKAGATRLGSSSGVKIAQGLEVEKNEY</sequence>
<evidence type="ECO:0000256" key="6">
    <source>
        <dbReference type="ARBA" id="ARBA00056337"/>
    </source>
</evidence>
<feature type="active site" description="Schiff-base intermediate with acetaldehyde" evidence="7">
    <location>
        <position position="181"/>
    </location>
</feature>
<comment type="catalytic activity">
    <reaction evidence="5 7">
        <text>2-deoxy-D-ribose 5-phosphate = D-glyceraldehyde 3-phosphate + acetaldehyde</text>
        <dbReference type="Rhea" id="RHEA:12821"/>
        <dbReference type="ChEBI" id="CHEBI:15343"/>
        <dbReference type="ChEBI" id="CHEBI:59776"/>
        <dbReference type="ChEBI" id="CHEBI:62877"/>
        <dbReference type="EC" id="4.1.2.4"/>
    </reaction>
</comment>
<comment type="subcellular location">
    <subcellularLocation>
        <location evidence="7">Cytoplasm</location>
    </subcellularLocation>
</comment>
<evidence type="ECO:0000256" key="1">
    <source>
        <dbReference type="ARBA" id="ARBA00010936"/>
    </source>
</evidence>
<dbReference type="PANTHER" id="PTHR10889">
    <property type="entry name" value="DEOXYRIBOSE-PHOSPHATE ALDOLASE"/>
    <property type="match status" value="1"/>
</dbReference>
<protein>
    <recommendedName>
        <fullName evidence="7">Deoxyribose-phosphate aldolase</fullName>
        <shortName evidence="7">DERA</shortName>
        <ecNumber evidence="7">4.1.2.4</ecNumber>
    </recommendedName>
    <alternativeName>
        <fullName evidence="7">2-deoxy-D-ribose 5-phosphate aldolase</fullName>
    </alternativeName>
    <alternativeName>
        <fullName evidence="7">Phosphodeoxyriboaldolase</fullName>
        <shortName evidence="7">Deoxyriboaldolase</shortName>
    </alternativeName>
</protein>
<comment type="function">
    <text evidence="6 7">Catalyzes a reversible aldol reaction between acetaldehyde and D-glyceraldehyde 3-phosphate to generate 2-deoxy-D-ribose 5-phosphate.</text>
</comment>
<keyword evidence="9" id="KW-1185">Reference proteome</keyword>
<name>A0A0S7BJU6_9CHLR</name>
<feature type="active site" description="Proton donor/acceptor" evidence="7">
    <location>
        <position position="210"/>
    </location>
</feature>
<dbReference type="Pfam" id="PF01791">
    <property type="entry name" value="DeoC"/>
    <property type="match status" value="1"/>
</dbReference>
<dbReference type="InterPro" id="IPR013785">
    <property type="entry name" value="Aldolase_TIM"/>
</dbReference>
<evidence type="ECO:0000256" key="4">
    <source>
        <dbReference type="ARBA" id="ARBA00023270"/>
    </source>
</evidence>
<dbReference type="Proteomes" id="UP000055060">
    <property type="component" value="Unassembled WGS sequence"/>
</dbReference>
<keyword evidence="3 7" id="KW-0456">Lyase</keyword>
<evidence type="ECO:0000256" key="2">
    <source>
        <dbReference type="ARBA" id="ARBA00022490"/>
    </source>
</evidence>
<proteinExistence type="inferred from homology"/>
<dbReference type="CDD" id="cd00959">
    <property type="entry name" value="DeoC"/>
    <property type="match status" value="1"/>
</dbReference>
<dbReference type="NCBIfam" id="TIGR00126">
    <property type="entry name" value="deoC"/>
    <property type="match status" value="1"/>
</dbReference>
<dbReference type="GO" id="GO:0006018">
    <property type="term" value="P:2-deoxyribose 1-phosphate catabolic process"/>
    <property type="evidence" value="ECO:0007669"/>
    <property type="project" value="UniProtKB-UniRule"/>
</dbReference>
<evidence type="ECO:0000313" key="8">
    <source>
        <dbReference type="EMBL" id="GAP13914.1"/>
    </source>
</evidence>
<dbReference type="InterPro" id="IPR011343">
    <property type="entry name" value="DeoC"/>
</dbReference>
<dbReference type="AlphaFoldDB" id="A0A0S7BJU6"/>
<dbReference type="SUPFAM" id="SSF51569">
    <property type="entry name" value="Aldolase"/>
    <property type="match status" value="1"/>
</dbReference>
<dbReference type="GO" id="GO:0004139">
    <property type="term" value="F:deoxyribose-phosphate aldolase activity"/>
    <property type="evidence" value="ECO:0007669"/>
    <property type="project" value="UniProtKB-UniRule"/>
</dbReference>
<evidence type="ECO:0000256" key="3">
    <source>
        <dbReference type="ARBA" id="ARBA00023239"/>
    </source>
</evidence>
<dbReference type="GO" id="GO:0009264">
    <property type="term" value="P:deoxyribonucleotide catabolic process"/>
    <property type="evidence" value="ECO:0007669"/>
    <property type="project" value="UniProtKB-UniRule"/>
</dbReference>
<dbReference type="GO" id="GO:0005737">
    <property type="term" value="C:cytoplasm"/>
    <property type="evidence" value="ECO:0007669"/>
    <property type="project" value="UniProtKB-SubCell"/>
</dbReference>
<keyword evidence="4 7" id="KW-0704">Schiff base</keyword>
<dbReference type="PIRSF" id="PIRSF001357">
    <property type="entry name" value="DeoC"/>
    <property type="match status" value="1"/>
</dbReference>
<reference evidence="8" key="1">
    <citation type="submission" date="2015-07" db="EMBL/GenBank/DDBJ databases">
        <title>Draft Genome Sequences of Anaerolinea thermolimosa IMO-1, Bellilinea caldifistulae GOMI-1, Leptolinea tardivitalis YMTK-2, Levilinea saccharolytica KIBI-1,Longilinea arvoryzae KOME-1, Previously Described as Members of the Anaerolineaceae (Chloroflexi).</title>
        <authorList>
            <person name="Sekiguchi Y."/>
            <person name="Ohashi A."/>
            <person name="Matsuura N."/>
            <person name="Tourlousse M.D."/>
        </authorList>
    </citation>
    <scope>NUCLEOTIDE SEQUENCE [LARGE SCALE GENOMIC DNA]</scope>
    <source>
        <strain evidence="8">KOME-1</strain>
    </source>
</reference>
<dbReference type="Gene3D" id="3.20.20.70">
    <property type="entry name" value="Aldolase class I"/>
    <property type="match status" value="1"/>
</dbReference>
<dbReference type="FunFam" id="3.20.20.70:FF:000044">
    <property type="entry name" value="Deoxyribose-phosphate aldolase"/>
    <property type="match status" value="1"/>
</dbReference>
<accession>A0A0S7BJU6</accession>
<dbReference type="OrthoDB" id="9778711at2"/>
<dbReference type="UniPathway" id="UPA00002">
    <property type="reaction ID" value="UER00468"/>
</dbReference>
<feature type="active site" description="Proton donor/acceptor" evidence="7">
    <location>
        <position position="117"/>
    </location>
</feature>
<dbReference type="SMART" id="SM01133">
    <property type="entry name" value="DeoC"/>
    <property type="match status" value="1"/>
</dbReference>
<dbReference type="RefSeq" id="WP_083522431.1">
    <property type="nucleotide sequence ID" value="NZ_DF967972.1"/>
</dbReference>
<dbReference type="GO" id="GO:0016052">
    <property type="term" value="P:carbohydrate catabolic process"/>
    <property type="evidence" value="ECO:0007669"/>
    <property type="project" value="TreeGrafter"/>
</dbReference>
<evidence type="ECO:0000256" key="5">
    <source>
        <dbReference type="ARBA" id="ARBA00048791"/>
    </source>
</evidence>
<dbReference type="STRING" id="360412.LARV_01673"/>
<dbReference type="EMBL" id="DF967972">
    <property type="protein sequence ID" value="GAP13914.1"/>
    <property type="molecule type" value="Genomic_DNA"/>
</dbReference>
<dbReference type="InterPro" id="IPR028581">
    <property type="entry name" value="DeoC_typeI"/>
</dbReference>
<keyword evidence="2 7" id="KW-0963">Cytoplasm</keyword>